<organism evidence="2 3">
    <name type="scientific">Cognatilysobacter bugurensis</name>
    <dbReference type="NCBI Taxonomy" id="543356"/>
    <lineage>
        <taxon>Bacteria</taxon>
        <taxon>Pseudomonadati</taxon>
        <taxon>Pseudomonadota</taxon>
        <taxon>Gammaproteobacteria</taxon>
        <taxon>Lysobacterales</taxon>
        <taxon>Lysobacteraceae</taxon>
        <taxon>Cognatilysobacter</taxon>
    </lineage>
</organism>
<evidence type="ECO:0008006" key="4">
    <source>
        <dbReference type="Google" id="ProtNLM"/>
    </source>
</evidence>
<keyword evidence="3" id="KW-1185">Reference proteome</keyword>
<dbReference type="Proteomes" id="UP000646426">
    <property type="component" value="Unassembled WGS sequence"/>
</dbReference>
<keyword evidence="1" id="KW-1133">Transmembrane helix</keyword>
<evidence type="ECO:0000313" key="2">
    <source>
        <dbReference type="EMBL" id="GHA77493.1"/>
    </source>
</evidence>
<reference evidence="2" key="1">
    <citation type="journal article" date="2014" name="Int. J. Syst. Evol. Microbiol.">
        <title>Complete genome sequence of Corynebacterium casei LMG S-19264T (=DSM 44701T), isolated from a smear-ripened cheese.</title>
        <authorList>
            <consortium name="US DOE Joint Genome Institute (JGI-PGF)"/>
            <person name="Walter F."/>
            <person name="Albersmeier A."/>
            <person name="Kalinowski J."/>
            <person name="Ruckert C."/>
        </authorList>
    </citation>
    <scope>NUCLEOTIDE SEQUENCE</scope>
    <source>
        <strain evidence="2">KCTC 23077</strain>
    </source>
</reference>
<keyword evidence="1" id="KW-0812">Transmembrane</keyword>
<dbReference type="AlphaFoldDB" id="A0A918SZ36"/>
<dbReference type="EMBL" id="BMYD01000001">
    <property type="protein sequence ID" value="GHA77493.1"/>
    <property type="molecule type" value="Genomic_DNA"/>
</dbReference>
<name>A0A918SZ36_9GAMM</name>
<comment type="caution">
    <text evidence="2">The sequence shown here is derived from an EMBL/GenBank/DDBJ whole genome shotgun (WGS) entry which is preliminary data.</text>
</comment>
<feature type="transmembrane region" description="Helical" evidence="1">
    <location>
        <begin position="141"/>
        <end position="161"/>
    </location>
</feature>
<gene>
    <name evidence="2" type="ORF">GCM10007067_13660</name>
</gene>
<keyword evidence="1" id="KW-0472">Membrane</keyword>
<feature type="transmembrane region" description="Helical" evidence="1">
    <location>
        <begin position="12"/>
        <end position="30"/>
    </location>
</feature>
<sequence>MHLSKPTSPTLLLYAVLSLAISIIAFYSWVSYSGLPELSQLKIATGRIVWVEKGRYGIRFDLERVPEDFNYASKGGAVDRVHSAINSAVGQPITVWFDPAQTVGAPGTDEEFYEVYQLSVSGSVVRPLKDVEEAWGSDMKFALWLSAFFALNGVFLGIRAWRPCHAA</sequence>
<protein>
    <recommendedName>
        <fullName evidence="4">DUF3592 domain-containing protein</fullName>
    </recommendedName>
</protein>
<reference evidence="2" key="2">
    <citation type="submission" date="2020-09" db="EMBL/GenBank/DDBJ databases">
        <authorList>
            <person name="Sun Q."/>
            <person name="Kim S."/>
        </authorList>
    </citation>
    <scope>NUCLEOTIDE SEQUENCE</scope>
    <source>
        <strain evidence="2">KCTC 23077</strain>
    </source>
</reference>
<accession>A0A918SZ36</accession>
<evidence type="ECO:0000256" key="1">
    <source>
        <dbReference type="SAM" id="Phobius"/>
    </source>
</evidence>
<evidence type="ECO:0000313" key="3">
    <source>
        <dbReference type="Proteomes" id="UP000646426"/>
    </source>
</evidence>
<proteinExistence type="predicted"/>